<feature type="compositionally biased region" description="Polar residues" evidence="1">
    <location>
        <begin position="168"/>
        <end position="180"/>
    </location>
</feature>
<feature type="region of interest" description="Disordered" evidence="1">
    <location>
        <begin position="160"/>
        <end position="225"/>
    </location>
</feature>
<evidence type="ECO:0000256" key="2">
    <source>
        <dbReference type="SAM" id="Phobius"/>
    </source>
</evidence>
<evidence type="ECO:0008006" key="5">
    <source>
        <dbReference type="Google" id="ProtNLM"/>
    </source>
</evidence>
<evidence type="ECO:0000256" key="1">
    <source>
        <dbReference type="SAM" id="MobiDB-lite"/>
    </source>
</evidence>
<keyword evidence="2" id="KW-1133">Transmembrane helix</keyword>
<keyword evidence="4" id="KW-1185">Reference proteome</keyword>
<evidence type="ECO:0000313" key="3">
    <source>
        <dbReference type="EMBL" id="KAK1447528.1"/>
    </source>
</evidence>
<sequence length="529" mass="59536">MQYKNILVHFFIPSIFLLGAALTYLYGFLVLWSLMTHGSRFMTLVGAGTFRHARYSTTPINHFPLDSILDDNRTSSVLNKNHELLESVCHDTALQLICFFARSTAERIEELYRCFCYLPLTPPPELVLQNLSVLLSEHAGDILATLASYFGFPSSLAKEPPAKHSAKIQKQQPKSGTRTKGSAKNKGKGRGIETPKTPVDGPEDSESSGEDSDDSDEGENPQGCRHTDAQVMACPFYKLDPIKYYECVAGFRFTEFRYLKQHMWRNHSLTDIYCPMCWETFKTATRRDQHVRREGCQSRSLPESFTDDEVRHLKKKIPGKLNDEEKYFRVWDQFFTAHPRPESPYVDEGIWEPFGLLVGIAKRNITNEEFSSWALDKFCPPCEDVLLQLLTLRHEHTRISRHVPLQAMGDTSILVNNDTHLTVLRSKPSNPIETTFVAPLWPSLPAIALDTNTNMLNVFPPSGFCEPGLPESSGSGNVANLNTGWNPVIGNIADIRDPGAIPPSDTSRLTGMDGFVDLDDGSRQEGYQE</sequence>
<feature type="region of interest" description="Disordered" evidence="1">
    <location>
        <begin position="496"/>
        <end position="529"/>
    </location>
</feature>
<comment type="caution">
    <text evidence="3">The sequence shown here is derived from an EMBL/GenBank/DDBJ whole genome shotgun (WGS) entry which is preliminary data.</text>
</comment>
<organism evidence="3 4">
    <name type="scientific">Colletotrichum melonis</name>
    <dbReference type="NCBI Taxonomy" id="1209925"/>
    <lineage>
        <taxon>Eukaryota</taxon>
        <taxon>Fungi</taxon>
        <taxon>Dikarya</taxon>
        <taxon>Ascomycota</taxon>
        <taxon>Pezizomycotina</taxon>
        <taxon>Sordariomycetes</taxon>
        <taxon>Hypocreomycetidae</taxon>
        <taxon>Glomerellales</taxon>
        <taxon>Glomerellaceae</taxon>
        <taxon>Colletotrichum</taxon>
        <taxon>Colletotrichum acutatum species complex</taxon>
    </lineage>
</organism>
<proteinExistence type="predicted"/>
<evidence type="ECO:0000313" key="4">
    <source>
        <dbReference type="Proteomes" id="UP001239795"/>
    </source>
</evidence>
<gene>
    <name evidence="3" type="ORF">CMEL01_09367</name>
</gene>
<feature type="compositionally biased region" description="Acidic residues" evidence="1">
    <location>
        <begin position="201"/>
        <end position="219"/>
    </location>
</feature>
<reference evidence="3 4" key="1">
    <citation type="submission" date="2016-10" db="EMBL/GenBank/DDBJ databases">
        <title>The genome sequence of Colletotrichum fioriniae PJ7.</title>
        <authorList>
            <person name="Baroncelli R."/>
        </authorList>
    </citation>
    <scope>NUCLEOTIDE SEQUENCE [LARGE SCALE GENOMIC DNA]</scope>
    <source>
        <strain evidence="3">Col 31</strain>
    </source>
</reference>
<protein>
    <recommendedName>
        <fullName evidence="5">C2H2-type domain-containing protein</fullName>
    </recommendedName>
</protein>
<dbReference type="AlphaFoldDB" id="A0AAI9TX07"/>
<keyword evidence="2" id="KW-0472">Membrane</keyword>
<accession>A0AAI9TX07</accession>
<name>A0AAI9TX07_9PEZI</name>
<feature type="transmembrane region" description="Helical" evidence="2">
    <location>
        <begin position="6"/>
        <end position="32"/>
    </location>
</feature>
<dbReference type="PANTHER" id="PTHR38166:SF1">
    <property type="entry name" value="C2H2-TYPE DOMAIN-CONTAINING PROTEIN"/>
    <property type="match status" value="1"/>
</dbReference>
<dbReference type="EMBL" id="MLGG01000079">
    <property type="protein sequence ID" value="KAK1447528.1"/>
    <property type="molecule type" value="Genomic_DNA"/>
</dbReference>
<dbReference type="PANTHER" id="PTHR38166">
    <property type="entry name" value="C2H2-TYPE DOMAIN-CONTAINING PROTEIN-RELATED"/>
    <property type="match status" value="1"/>
</dbReference>
<keyword evidence="2" id="KW-0812">Transmembrane</keyword>
<dbReference type="Proteomes" id="UP001239795">
    <property type="component" value="Unassembled WGS sequence"/>
</dbReference>